<feature type="transmembrane region" description="Helical" evidence="1">
    <location>
        <begin position="146"/>
        <end position="164"/>
    </location>
</feature>
<name>A0A316F5G1_9ACTN</name>
<keyword evidence="1" id="KW-0812">Transmembrane</keyword>
<feature type="transmembrane region" description="Helical" evidence="1">
    <location>
        <begin position="42"/>
        <end position="62"/>
    </location>
</feature>
<accession>A0A316F5G1</accession>
<keyword evidence="1" id="KW-0472">Membrane</keyword>
<keyword evidence="1" id="KW-1133">Transmembrane helix</keyword>
<sequence length="181" mass="19275">MSGVFQMFWSLATERAVVVAAPVIIVLCLALAWLCRRLLRFSMVWSFLASLSLGGVVLAMFVSGRRGLEFDAIDVELIASCSGTERLTVLDAQAVLNAVLYVPFTFAAAMASRKAAASAATAAVFVFLAEGLQTAMNRGVCEIADIIHNLAGVVVGAAAAYSVHRLTAIGRRERRQAGRQP</sequence>
<feature type="transmembrane region" description="Helical" evidence="1">
    <location>
        <begin position="92"/>
        <end position="109"/>
    </location>
</feature>
<evidence type="ECO:0000313" key="3">
    <source>
        <dbReference type="Proteomes" id="UP000245697"/>
    </source>
</evidence>
<feature type="transmembrane region" description="Helical" evidence="1">
    <location>
        <begin position="16"/>
        <end position="35"/>
    </location>
</feature>
<dbReference type="RefSeq" id="WP_109599730.1">
    <property type="nucleotide sequence ID" value="NZ_BONA01000072.1"/>
</dbReference>
<dbReference type="EMBL" id="QGGR01000019">
    <property type="protein sequence ID" value="PWK40435.1"/>
    <property type="molecule type" value="Genomic_DNA"/>
</dbReference>
<dbReference type="AlphaFoldDB" id="A0A316F5G1"/>
<evidence type="ECO:0000313" key="2">
    <source>
        <dbReference type="EMBL" id="PWK40435.1"/>
    </source>
</evidence>
<feature type="transmembrane region" description="Helical" evidence="1">
    <location>
        <begin position="116"/>
        <end position="134"/>
    </location>
</feature>
<reference evidence="2 3" key="1">
    <citation type="submission" date="2018-05" db="EMBL/GenBank/DDBJ databases">
        <title>Genomic Encyclopedia of Archaeal and Bacterial Type Strains, Phase II (KMG-II): from individual species to whole genera.</title>
        <authorList>
            <person name="Goeker M."/>
        </authorList>
    </citation>
    <scope>NUCLEOTIDE SEQUENCE [LARGE SCALE GENOMIC DNA]</scope>
    <source>
        <strain evidence="2 3">DSM 45184</strain>
    </source>
</reference>
<dbReference type="Proteomes" id="UP000245697">
    <property type="component" value="Unassembled WGS sequence"/>
</dbReference>
<protein>
    <submittedName>
        <fullName evidence="2">VanZ like protein</fullName>
    </submittedName>
</protein>
<proteinExistence type="predicted"/>
<organism evidence="2 3">
    <name type="scientific">Actinoplanes xinjiangensis</name>
    <dbReference type="NCBI Taxonomy" id="512350"/>
    <lineage>
        <taxon>Bacteria</taxon>
        <taxon>Bacillati</taxon>
        <taxon>Actinomycetota</taxon>
        <taxon>Actinomycetes</taxon>
        <taxon>Micromonosporales</taxon>
        <taxon>Micromonosporaceae</taxon>
        <taxon>Actinoplanes</taxon>
    </lineage>
</organism>
<gene>
    <name evidence="2" type="ORF">BC793_11920</name>
</gene>
<keyword evidence="3" id="KW-1185">Reference proteome</keyword>
<comment type="caution">
    <text evidence="2">The sequence shown here is derived from an EMBL/GenBank/DDBJ whole genome shotgun (WGS) entry which is preliminary data.</text>
</comment>
<evidence type="ECO:0000256" key="1">
    <source>
        <dbReference type="SAM" id="Phobius"/>
    </source>
</evidence>